<name>A0A7V5HND8_UNCW3</name>
<evidence type="ECO:0000256" key="1">
    <source>
        <dbReference type="ARBA" id="ARBA00022491"/>
    </source>
</evidence>
<dbReference type="SUPFAM" id="SSF53822">
    <property type="entry name" value="Periplasmic binding protein-like I"/>
    <property type="match status" value="1"/>
</dbReference>
<dbReference type="Pfam" id="PF13377">
    <property type="entry name" value="Peripla_BP_3"/>
    <property type="match status" value="1"/>
</dbReference>
<dbReference type="GO" id="GO:0000976">
    <property type="term" value="F:transcription cis-regulatory region binding"/>
    <property type="evidence" value="ECO:0007669"/>
    <property type="project" value="TreeGrafter"/>
</dbReference>
<feature type="domain" description="HTH lacI-type" evidence="5">
    <location>
        <begin position="1"/>
        <end position="33"/>
    </location>
</feature>
<reference evidence="6" key="1">
    <citation type="journal article" date="2020" name="mSystems">
        <title>Genome- and Community-Level Interaction Insights into Carbon Utilization and Element Cycling Functions of Hydrothermarchaeota in Hydrothermal Sediment.</title>
        <authorList>
            <person name="Zhou Z."/>
            <person name="Liu Y."/>
            <person name="Xu W."/>
            <person name="Pan J."/>
            <person name="Luo Z.H."/>
            <person name="Li M."/>
        </authorList>
    </citation>
    <scope>NUCLEOTIDE SEQUENCE [LARGE SCALE GENOMIC DNA]</scope>
    <source>
        <strain evidence="6">HyVt-96</strain>
    </source>
</reference>
<dbReference type="Proteomes" id="UP000886050">
    <property type="component" value="Unassembled WGS sequence"/>
</dbReference>
<sequence>NTGFVSKETRAKVINAINKLGYRPNIVARSLRSRKTGTVGLIICDLRNPFFAEVLWGIETYLGKRGYNLIVADTDYDPNKEEESAEMFYSKQVEGVIIVPSGGKDEYVRFLKRRNIPVVLLDKRVQDLDVDVVLVNNVEGSRQLVEHLVSLGHERIGIIAGPLASTTGRERLEGYLQALRKHSIPEDGELIKIGDFRKQSGYLLTLELLSLALPPTVIFACNNLMGLGAMEALNERKIRIPEEVGLVIFDDLPWFRYINPPLTTVAQPSFKLGEVAAELLMSQIIRRRKKPREVVLDVQLKVRQSAGEALKSPGSFLKTAFGNKSQ</sequence>
<keyword evidence="1" id="KW-0678">Repressor</keyword>
<dbReference type="SUPFAM" id="SSF47413">
    <property type="entry name" value="lambda repressor-like DNA-binding domains"/>
    <property type="match status" value="1"/>
</dbReference>
<dbReference type="Gene3D" id="1.10.260.40">
    <property type="entry name" value="lambda repressor-like DNA-binding domains"/>
    <property type="match status" value="1"/>
</dbReference>
<dbReference type="InterPro" id="IPR046335">
    <property type="entry name" value="LacI/GalR-like_sensor"/>
</dbReference>
<dbReference type="CDD" id="cd06267">
    <property type="entry name" value="PBP1_LacI_sugar_binding-like"/>
    <property type="match status" value="1"/>
</dbReference>
<evidence type="ECO:0000256" key="3">
    <source>
        <dbReference type="ARBA" id="ARBA00023125"/>
    </source>
</evidence>
<feature type="non-terminal residue" evidence="6">
    <location>
        <position position="1"/>
    </location>
</feature>
<keyword evidence="2" id="KW-0805">Transcription regulation</keyword>
<keyword evidence="4" id="KW-0804">Transcription</keyword>
<dbReference type="GO" id="GO:0003700">
    <property type="term" value="F:DNA-binding transcription factor activity"/>
    <property type="evidence" value="ECO:0007669"/>
    <property type="project" value="TreeGrafter"/>
</dbReference>
<dbReference type="CDD" id="cd01392">
    <property type="entry name" value="HTH_LacI"/>
    <property type="match status" value="1"/>
</dbReference>
<protein>
    <submittedName>
        <fullName evidence="6">LacI family transcriptional regulator</fullName>
    </submittedName>
</protein>
<proteinExistence type="predicted"/>
<dbReference type="InterPro" id="IPR028082">
    <property type="entry name" value="Peripla_BP_I"/>
</dbReference>
<dbReference type="SMART" id="SM00354">
    <property type="entry name" value="HTH_LACI"/>
    <property type="match status" value="1"/>
</dbReference>
<dbReference type="PANTHER" id="PTHR30146">
    <property type="entry name" value="LACI-RELATED TRANSCRIPTIONAL REPRESSOR"/>
    <property type="match status" value="1"/>
</dbReference>
<evidence type="ECO:0000256" key="2">
    <source>
        <dbReference type="ARBA" id="ARBA00023015"/>
    </source>
</evidence>
<comment type="caution">
    <text evidence="6">The sequence shown here is derived from an EMBL/GenBank/DDBJ whole genome shotgun (WGS) entry which is preliminary data.</text>
</comment>
<dbReference type="PROSITE" id="PS50932">
    <property type="entry name" value="HTH_LACI_2"/>
    <property type="match status" value="1"/>
</dbReference>
<evidence type="ECO:0000313" key="6">
    <source>
        <dbReference type="EMBL" id="HHF53464.1"/>
    </source>
</evidence>
<dbReference type="EMBL" id="DRTX01000195">
    <property type="protein sequence ID" value="HHF53464.1"/>
    <property type="molecule type" value="Genomic_DNA"/>
</dbReference>
<dbReference type="InterPro" id="IPR000843">
    <property type="entry name" value="HTH_LacI"/>
</dbReference>
<accession>A0A7V5HND8</accession>
<evidence type="ECO:0000256" key="4">
    <source>
        <dbReference type="ARBA" id="ARBA00023163"/>
    </source>
</evidence>
<dbReference type="PANTHER" id="PTHR30146:SF148">
    <property type="entry name" value="HTH-TYPE TRANSCRIPTIONAL REPRESSOR PURR-RELATED"/>
    <property type="match status" value="1"/>
</dbReference>
<evidence type="ECO:0000259" key="5">
    <source>
        <dbReference type="PROSITE" id="PS50932"/>
    </source>
</evidence>
<dbReference type="InterPro" id="IPR010982">
    <property type="entry name" value="Lambda_DNA-bd_dom_sf"/>
</dbReference>
<dbReference type="Gene3D" id="3.40.50.2300">
    <property type="match status" value="2"/>
</dbReference>
<gene>
    <name evidence="6" type="ORF">ENL43_03770</name>
</gene>
<organism evidence="6">
    <name type="scientific">candidate division WOR-3 bacterium</name>
    <dbReference type="NCBI Taxonomy" id="2052148"/>
    <lineage>
        <taxon>Bacteria</taxon>
        <taxon>Bacteria division WOR-3</taxon>
    </lineage>
</organism>
<keyword evidence="3" id="KW-0238">DNA-binding</keyword>
<dbReference type="AlphaFoldDB" id="A0A7V5HND8"/>